<keyword evidence="2" id="KW-1185">Reference proteome</keyword>
<name>A0A6B3LUF3_9BACT</name>
<dbReference type="EMBL" id="JAAGWD010000003">
    <property type="protein sequence ID" value="NEM97618.1"/>
    <property type="molecule type" value="Genomic_DNA"/>
</dbReference>
<evidence type="ECO:0000313" key="2">
    <source>
        <dbReference type="Proteomes" id="UP000474777"/>
    </source>
</evidence>
<dbReference type="RefSeq" id="WP_163914176.1">
    <property type="nucleotide sequence ID" value="NZ_JAAGWD010000003.1"/>
</dbReference>
<evidence type="ECO:0000313" key="1">
    <source>
        <dbReference type="EMBL" id="NEM97618.1"/>
    </source>
</evidence>
<organism evidence="1 2">
    <name type="scientific">Pontibacter burrus</name>
    <dbReference type="NCBI Taxonomy" id="2704466"/>
    <lineage>
        <taxon>Bacteria</taxon>
        <taxon>Pseudomonadati</taxon>
        <taxon>Bacteroidota</taxon>
        <taxon>Cytophagia</taxon>
        <taxon>Cytophagales</taxon>
        <taxon>Hymenobacteraceae</taxon>
        <taxon>Pontibacter</taxon>
    </lineage>
</organism>
<dbReference type="Proteomes" id="UP000474777">
    <property type="component" value="Unassembled WGS sequence"/>
</dbReference>
<dbReference type="AlphaFoldDB" id="A0A6B3LUF3"/>
<comment type="caution">
    <text evidence="1">The sequence shown here is derived from an EMBL/GenBank/DDBJ whole genome shotgun (WGS) entry which is preliminary data.</text>
</comment>
<sequence>MRKHFNQLLGIALMAAAAFVVGCEADKGEEPSPLAASTIGEAKGNNSALHNKTLAEVRRATARFHRVEVAEAAGYVLSSPCISSPAGGMGHHYVNGNLVDGLVDPSQPEALVYEPQKNGKMKLVAVEFLVVAEAWDAVNDEPPVLGTQVYDDHRNDPETNYGGPGFPNYQLHAWVWQNNPSGMHAPFNPTVTCDFELQE</sequence>
<protein>
    <submittedName>
        <fullName evidence="1">Uncharacterized protein</fullName>
    </submittedName>
</protein>
<accession>A0A6B3LUF3</accession>
<proteinExistence type="predicted"/>
<gene>
    <name evidence="1" type="ORF">GXP69_07920</name>
</gene>
<reference evidence="1 2" key="1">
    <citation type="submission" date="2020-02" db="EMBL/GenBank/DDBJ databases">
        <authorList>
            <person name="Kim M.K."/>
        </authorList>
    </citation>
    <scope>NUCLEOTIDE SEQUENCE [LARGE SCALE GENOMIC DNA]</scope>
    <source>
        <strain evidence="1 2">BT327</strain>
    </source>
</reference>
<dbReference type="PROSITE" id="PS51257">
    <property type="entry name" value="PROKAR_LIPOPROTEIN"/>
    <property type="match status" value="1"/>
</dbReference>